<dbReference type="EMBL" id="ML211230">
    <property type="protein sequence ID" value="TFK85836.1"/>
    <property type="molecule type" value="Genomic_DNA"/>
</dbReference>
<evidence type="ECO:0000313" key="2">
    <source>
        <dbReference type="Proteomes" id="UP000308197"/>
    </source>
</evidence>
<dbReference type="AlphaFoldDB" id="A0A5C3P826"/>
<evidence type="ECO:0000313" key="1">
    <source>
        <dbReference type="EMBL" id="TFK85836.1"/>
    </source>
</evidence>
<protein>
    <submittedName>
        <fullName evidence="1">Uncharacterized protein</fullName>
    </submittedName>
</protein>
<name>A0A5C3P826_9APHY</name>
<sequence>MSDDSVEDRIQCIQALHIASLQAHAVPVGDGEGSAAVGGGSFISFLGDLPAQQKEDVLHSTLFAQLVANKQHDRQNDSEAWYDRYKDVLASLGWMIRSFDMAELSDADTYVSVDKLLLKLAADHLSAEELALFQKVVESLGEGQTRNEVATKLFNSQSMASKKANFQVGVASSDTEGNTKFKISIYFYSADQDIDNVLFYENGSQKTLEFRAGHETMVLNNDLYSQVREVVSSKLGQHAEDLVENIQIGPSVRVRAYASARFPRRVINIK</sequence>
<organism evidence="1 2">
    <name type="scientific">Polyporus arcularius HHB13444</name>
    <dbReference type="NCBI Taxonomy" id="1314778"/>
    <lineage>
        <taxon>Eukaryota</taxon>
        <taxon>Fungi</taxon>
        <taxon>Dikarya</taxon>
        <taxon>Basidiomycota</taxon>
        <taxon>Agaricomycotina</taxon>
        <taxon>Agaricomycetes</taxon>
        <taxon>Polyporales</taxon>
        <taxon>Polyporaceae</taxon>
        <taxon>Polyporus</taxon>
    </lineage>
</organism>
<reference evidence="1 2" key="1">
    <citation type="journal article" date="2019" name="Nat. Ecol. Evol.">
        <title>Megaphylogeny resolves global patterns of mushroom evolution.</title>
        <authorList>
            <person name="Varga T."/>
            <person name="Krizsan K."/>
            <person name="Foldi C."/>
            <person name="Dima B."/>
            <person name="Sanchez-Garcia M."/>
            <person name="Sanchez-Ramirez S."/>
            <person name="Szollosi G.J."/>
            <person name="Szarkandi J.G."/>
            <person name="Papp V."/>
            <person name="Albert L."/>
            <person name="Andreopoulos W."/>
            <person name="Angelini C."/>
            <person name="Antonin V."/>
            <person name="Barry K.W."/>
            <person name="Bougher N.L."/>
            <person name="Buchanan P."/>
            <person name="Buyck B."/>
            <person name="Bense V."/>
            <person name="Catcheside P."/>
            <person name="Chovatia M."/>
            <person name="Cooper J."/>
            <person name="Damon W."/>
            <person name="Desjardin D."/>
            <person name="Finy P."/>
            <person name="Geml J."/>
            <person name="Haridas S."/>
            <person name="Hughes K."/>
            <person name="Justo A."/>
            <person name="Karasinski D."/>
            <person name="Kautmanova I."/>
            <person name="Kiss B."/>
            <person name="Kocsube S."/>
            <person name="Kotiranta H."/>
            <person name="LaButti K.M."/>
            <person name="Lechner B.E."/>
            <person name="Liimatainen K."/>
            <person name="Lipzen A."/>
            <person name="Lukacs Z."/>
            <person name="Mihaltcheva S."/>
            <person name="Morgado L.N."/>
            <person name="Niskanen T."/>
            <person name="Noordeloos M.E."/>
            <person name="Ohm R.A."/>
            <person name="Ortiz-Santana B."/>
            <person name="Ovrebo C."/>
            <person name="Racz N."/>
            <person name="Riley R."/>
            <person name="Savchenko A."/>
            <person name="Shiryaev A."/>
            <person name="Soop K."/>
            <person name="Spirin V."/>
            <person name="Szebenyi C."/>
            <person name="Tomsovsky M."/>
            <person name="Tulloss R.E."/>
            <person name="Uehling J."/>
            <person name="Grigoriev I.V."/>
            <person name="Vagvolgyi C."/>
            <person name="Papp T."/>
            <person name="Martin F.M."/>
            <person name="Miettinen O."/>
            <person name="Hibbett D.S."/>
            <person name="Nagy L.G."/>
        </authorList>
    </citation>
    <scope>NUCLEOTIDE SEQUENCE [LARGE SCALE GENOMIC DNA]</scope>
    <source>
        <strain evidence="1 2">HHB13444</strain>
    </source>
</reference>
<proteinExistence type="predicted"/>
<dbReference type="Proteomes" id="UP000308197">
    <property type="component" value="Unassembled WGS sequence"/>
</dbReference>
<gene>
    <name evidence="1" type="ORF">K466DRAFT_664221</name>
</gene>
<dbReference type="InParanoid" id="A0A5C3P826"/>
<keyword evidence="2" id="KW-1185">Reference proteome</keyword>
<accession>A0A5C3P826</accession>